<feature type="compositionally biased region" description="Basic and acidic residues" evidence="3">
    <location>
        <begin position="1439"/>
        <end position="1460"/>
    </location>
</feature>
<feature type="compositionally biased region" description="Polar residues" evidence="3">
    <location>
        <begin position="788"/>
        <end position="798"/>
    </location>
</feature>
<feature type="compositionally biased region" description="Polar residues" evidence="3">
    <location>
        <begin position="1196"/>
        <end position="1205"/>
    </location>
</feature>
<evidence type="ECO:0000256" key="3">
    <source>
        <dbReference type="SAM" id="MobiDB-lite"/>
    </source>
</evidence>
<feature type="compositionally biased region" description="Acidic residues" evidence="3">
    <location>
        <begin position="1293"/>
        <end position="1307"/>
    </location>
</feature>
<feature type="region of interest" description="Disordered" evidence="3">
    <location>
        <begin position="1178"/>
        <end position="1307"/>
    </location>
</feature>
<sequence>MPLLQPCLCSCYSLKLPSLPANLLDADEPVKRKMTLESRTGAAVELTRSDVFVHGGLTIPLNLSKISSLQIQKELVMYFSKEKETSSLFSKINDWISSEVFFLDLISRTWKRLETEVETNDFSEHDEVPRLSERFFHSMSFCSSYLYIFGGLVVSPQNGYELIASNELWKLNLSTRKWSLVSRDPQITRRFGHTMHTKNENIETRDTKLVIIGGLNNMDEPIQKVDIYNLTKGYWESESHYDSYKNITTNVDGTSISHVRESNFSILIEDNEAKVPTLVLYGTNNEDETQPIREGLEGTTPLVALPVISESKGMIMNSNENQLKSNADIPYNLQYPSGSYFSHTVVMAGFRPNFQASNFQCFVYDIPSGKWAKIGTICEDRDVHRHRFWKLFVWHSHHQTLLLGTKNDDYNLPSVQKFDWLLSFGLPMVSLYNRLLHSIDRRSTILRPTPTTMQKRYSLPEMVSEDLDEAIPSPTATEERKLSFGSNSTSQFESYIRYIAPPVQMASISSVFPPHAMVLGKDALEIFGKPLSDFEFITEEGDSIGVPIFLLRKRWGRYFDMLLSQGYAKVCSEYEANGEQSDLMRFSPRSSQMAGSSSKPSEASSFGSLENYSKQQQQQQQPQPQLLQRKSFVNRLEEEKSTPSSNSLLVPEEPEEDVTAIPAFYENDEDDPMSPPAASRSLTDYKSPSSKSIHRIGTTSTTSSSGGMVFRVPFQDSSAASLTDTRSLKLPSNKEGRRSSSVASPALDYLKPNSNLNEILRRASYPDTSNHANEDFYSRSLHPALRHSITSARSSRNPSVTSQNSSISFVSSSSDRMGNSIIPQTSNGSSFGSNVLGVLTVPLPPATSAPNEPLPPAPYEIGGRQNSISEYGVSNRSSPLSSRRPSYDRHYSMPDTRFATDNFRNSLDSQVLADSAHTESSIDNSSLHRSILAKLNLKSGDSPGSSFVKGGSKNSDSNRLSLGSNADSTLSVNSAGFEWEPLLTPRTLYMPWPTATVRAFAEFFYIGQVNGKWSLAPVALNLLIMSKVYEIPLLGDLINEVLYSIIGRKEDSLFVNCNFLMEAIKKRLRNTYNEDESWIDAEACRNENYIELERLRRSLENVDNGYVDLDLLKRVSRSLSMSTNESEDFAHDHVVGNDSPGTSMGGSHIPTVFAGGPRDSHNSVGSIGYPPGVNFQASRKSSSAFSPRVKKKSSLSKEVNLNNMDSNRDEFDKSKGNTHKIGDYVDPGYGYFDATSSEGSCTSSDSSISDNDDEDDERHDMNLRSTIIDARCKKDEEDIQEDDDLEKLPSKNEDEDLDDESNSSLSDFEELNSDLGLLSLNKMKRKLAGQSYPDESVDPLLKIDSNTQASGSSPDKGSGRKRGRDNFALDAHHLTLEYLTSSNALPPVDYVIKAIYRTAALVNYPRLMVRCLDCIEVSKRLKEIKKRLTHDFASMDQEMKKNAEASRVSSPKDQKFEKPNLEGNSAKDSFQSFSSPSLTPKSGTPRGENARRTVSSQVPVNLSPKSSMGRDDESIKSSASQPKRFFKSKIFGESPAPQAATSAFMNPAFMPPPPPNKNKKSSSGSSGFSFFGIRK</sequence>
<evidence type="ECO:0000313" key="5">
    <source>
        <dbReference type="EMBL" id="GAV56281.1"/>
    </source>
</evidence>
<evidence type="ECO:0000313" key="6">
    <source>
        <dbReference type="Proteomes" id="UP000187013"/>
    </source>
</evidence>
<dbReference type="InterPro" id="IPR056737">
    <property type="entry name" value="Beta-prop_ATRN-MKLN-like"/>
</dbReference>
<feature type="region of interest" description="Disordered" evidence="3">
    <location>
        <begin position="941"/>
        <end position="960"/>
    </location>
</feature>
<keyword evidence="1" id="KW-0880">Kelch repeat</keyword>
<dbReference type="Pfam" id="PF24981">
    <property type="entry name" value="Beta-prop_ATRN-LZTR1"/>
    <property type="match status" value="1"/>
</dbReference>
<dbReference type="GO" id="GO:0005739">
    <property type="term" value="C:mitochondrion"/>
    <property type="evidence" value="ECO:0007669"/>
    <property type="project" value="TreeGrafter"/>
</dbReference>
<dbReference type="Gene3D" id="2.120.10.80">
    <property type="entry name" value="Kelch-type beta propeller"/>
    <property type="match status" value="1"/>
</dbReference>
<dbReference type="EMBL" id="BDGX01000054">
    <property type="protein sequence ID" value="GAV56281.1"/>
    <property type="molecule type" value="Genomic_DNA"/>
</dbReference>
<feature type="compositionally biased region" description="Polar residues" evidence="3">
    <location>
        <begin position="680"/>
        <end position="691"/>
    </location>
</feature>
<keyword evidence="2" id="KW-0677">Repeat</keyword>
<feature type="compositionally biased region" description="Low complexity" evidence="3">
    <location>
        <begin position="1233"/>
        <end position="1249"/>
    </location>
</feature>
<dbReference type="GO" id="GO:0045454">
    <property type="term" value="P:cell redox homeostasis"/>
    <property type="evidence" value="ECO:0007669"/>
    <property type="project" value="TreeGrafter"/>
</dbReference>
<dbReference type="PANTHER" id="PTHR43503">
    <property type="entry name" value="MCG48959-RELATED"/>
    <property type="match status" value="1"/>
</dbReference>
<feature type="compositionally biased region" description="Low complexity" evidence="3">
    <location>
        <begin position="615"/>
        <end position="628"/>
    </location>
</feature>
<feature type="compositionally biased region" description="Low complexity" evidence="3">
    <location>
        <begin position="874"/>
        <end position="884"/>
    </location>
</feature>
<dbReference type="InterPro" id="IPR015915">
    <property type="entry name" value="Kelch-typ_b-propeller"/>
</dbReference>
<dbReference type="PANTHER" id="PTHR43503:SF2">
    <property type="entry name" value="NEGATIVE REGULATOR OF SPORULATION MDS3-RELATED"/>
    <property type="match status" value="1"/>
</dbReference>
<feature type="compositionally biased region" description="Low complexity" evidence="3">
    <location>
        <begin position="596"/>
        <end position="608"/>
    </location>
</feature>
<feature type="region of interest" description="Disordered" evidence="3">
    <location>
        <begin position="1439"/>
        <end position="1523"/>
    </location>
</feature>
<name>A0A1Q3AKN8_ZYGRO</name>
<dbReference type="Proteomes" id="UP000187013">
    <property type="component" value="Unassembled WGS sequence"/>
</dbReference>
<feature type="compositionally biased region" description="Polar residues" evidence="3">
    <location>
        <begin position="1462"/>
        <end position="1482"/>
    </location>
</feature>
<evidence type="ECO:0000256" key="2">
    <source>
        <dbReference type="ARBA" id="ARBA00022737"/>
    </source>
</evidence>
<dbReference type="OrthoDB" id="10001928at2759"/>
<dbReference type="GO" id="GO:0005829">
    <property type="term" value="C:cytosol"/>
    <property type="evidence" value="ECO:0007669"/>
    <property type="project" value="TreeGrafter"/>
</dbReference>
<reference evidence="5 6" key="1">
    <citation type="submission" date="2016-08" db="EMBL/GenBank/DDBJ databases">
        <title>Draft genome sequence of allopolyploid Zygosaccharomyces rouxii.</title>
        <authorList>
            <person name="Watanabe J."/>
            <person name="Uehara K."/>
            <person name="Mogi Y."/>
            <person name="Tsukioka Y."/>
        </authorList>
    </citation>
    <scope>NUCLEOTIDE SEQUENCE [LARGE SCALE GENOMIC DNA]</scope>
    <source>
        <strain evidence="5 6">NBRC 110957</strain>
    </source>
</reference>
<gene>
    <name evidence="5" type="ORF">ZYGR_0BB00580</name>
</gene>
<feature type="domain" description="Attractin/MKLN-like beta-propeller" evidence="4">
    <location>
        <begin position="115"/>
        <end position="242"/>
    </location>
</feature>
<feature type="region of interest" description="Disordered" evidence="3">
    <location>
        <begin position="1543"/>
        <end position="1575"/>
    </location>
</feature>
<comment type="caution">
    <text evidence="5">The sequence shown here is derived from an EMBL/GenBank/DDBJ whole genome shotgun (WGS) entry which is preliminary data.</text>
</comment>
<organism evidence="5 6">
    <name type="scientific">Zygosaccharomyces rouxii</name>
    <dbReference type="NCBI Taxonomy" id="4956"/>
    <lineage>
        <taxon>Eukaryota</taxon>
        <taxon>Fungi</taxon>
        <taxon>Dikarya</taxon>
        <taxon>Ascomycota</taxon>
        <taxon>Saccharomycotina</taxon>
        <taxon>Saccharomycetes</taxon>
        <taxon>Saccharomycetales</taxon>
        <taxon>Saccharomycetaceae</taxon>
        <taxon>Zygosaccharomyces</taxon>
    </lineage>
</organism>
<feature type="compositionally biased region" description="Low complexity" evidence="3">
    <location>
        <begin position="799"/>
        <end position="814"/>
    </location>
</feature>
<feature type="compositionally biased region" description="Polar residues" evidence="3">
    <location>
        <begin position="1492"/>
        <end position="1506"/>
    </location>
</feature>
<feature type="region of interest" description="Disordered" evidence="3">
    <location>
        <begin position="582"/>
        <end position="704"/>
    </location>
</feature>
<dbReference type="SUPFAM" id="SSF117281">
    <property type="entry name" value="Kelch motif"/>
    <property type="match status" value="1"/>
</dbReference>
<feature type="compositionally biased region" description="Pro residues" evidence="3">
    <location>
        <begin position="847"/>
        <end position="858"/>
    </location>
</feature>
<feature type="region of interest" description="Disordered" evidence="3">
    <location>
        <begin position="847"/>
        <end position="893"/>
    </location>
</feature>
<proteinExistence type="predicted"/>
<protein>
    <recommendedName>
        <fullName evidence="4">Attractin/MKLN-like beta-propeller domain-containing protein</fullName>
    </recommendedName>
</protein>
<feature type="compositionally biased region" description="Polar residues" evidence="3">
    <location>
        <begin position="1344"/>
        <end position="1355"/>
    </location>
</feature>
<feature type="compositionally biased region" description="Low complexity" evidence="3">
    <location>
        <begin position="1561"/>
        <end position="1575"/>
    </location>
</feature>
<evidence type="ECO:0000259" key="4">
    <source>
        <dbReference type="Pfam" id="PF24981"/>
    </source>
</evidence>
<feature type="region of interest" description="Disordered" evidence="3">
    <location>
        <begin position="720"/>
        <end position="748"/>
    </location>
</feature>
<feature type="region of interest" description="Disordered" evidence="3">
    <location>
        <begin position="1334"/>
        <end position="1364"/>
    </location>
</feature>
<evidence type="ECO:0000256" key="1">
    <source>
        <dbReference type="ARBA" id="ARBA00022441"/>
    </source>
</evidence>
<feature type="region of interest" description="Disordered" evidence="3">
    <location>
        <begin position="788"/>
        <end position="815"/>
    </location>
</feature>
<accession>A0A1Q3AKN8</accession>
<feature type="compositionally biased region" description="Basic and acidic residues" evidence="3">
    <location>
        <begin position="1206"/>
        <end position="1223"/>
    </location>
</feature>